<name>A0A5A7PHC2_STRAF</name>
<dbReference type="GO" id="GO:0006749">
    <property type="term" value="P:glutathione metabolic process"/>
    <property type="evidence" value="ECO:0007669"/>
    <property type="project" value="InterPro"/>
</dbReference>
<dbReference type="PANTHER" id="PTHR11260">
    <property type="entry name" value="GLUTATHIONE S-TRANSFERASE, GST, SUPERFAMILY, GST DOMAIN CONTAINING"/>
    <property type="match status" value="1"/>
</dbReference>
<dbReference type="InterPro" id="IPR036282">
    <property type="entry name" value="Glutathione-S-Trfase_C_sf"/>
</dbReference>
<evidence type="ECO:0000256" key="3">
    <source>
        <dbReference type="ARBA" id="ARBA00025743"/>
    </source>
</evidence>
<dbReference type="InterPro" id="IPR045074">
    <property type="entry name" value="GST_C_Tau"/>
</dbReference>
<dbReference type="InterPro" id="IPR045073">
    <property type="entry name" value="Omega/Tau-like"/>
</dbReference>
<dbReference type="PROSITE" id="PS50405">
    <property type="entry name" value="GST_CTER"/>
    <property type="match status" value="1"/>
</dbReference>
<dbReference type="InterPro" id="IPR010987">
    <property type="entry name" value="Glutathione-S-Trfase_C-like"/>
</dbReference>
<dbReference type="EMBL" id="BKCP01004583">
    <property type="protein sequence ID" value="GER32283.1"/>
    <property type="molecule type" value="Genomic_DNA"/>
</dbReference>
<comment type="function">
    <text evidence="5">Is involved in the conjugation of reduced glutathione to a wide number of exogenous and endogenous hydrophobic electrophiles.</text>
</comment>
<organism evidence="8 9">
    <name type="scientific">Striga asiatica</name>
    <name type="common">Asiatic witchweed</name>
    <name type="synonym">Buchnera asiatica</name>
    <dbReference type="NCBI Taxonomy" id="4170"/>
    <lineage>
        <taxon>Eukaryota</taxon>
        <taxon>Viridiplantae</taxon>
        <taxon>Streptophyta</taxon>
        <taxon>Embryophyta</taxon>
        <taxon>Tracheophyta</taxon>
        <taxon>Spermatophyta</taxon>
        <taxon>Magnoliopsida</taxon>
        <taxon>eudicotyledons</taxon>
        <taxon>Gunneridae</taxon>
        <taxon>Pentapetalae</taxon>
        <taxon>asterids</taxon>
        <taxon>lamiids</taxon>
        <taxon>Lamiales</taxon>
        <taxon>Orobanchaceae</taxon>
        <taxon>Buchnereae</taxon>
        <taxon>Striga</taxon>
    </lineage>
</organism>
<dbReference type="FunFam" id="1.20.1050.10:FF:000016">
    <property type="entry name" value="Glutathione S-transferase U9"/>
    <property type="match status" value="1"/>
</dbReference>
<dbReference type="SUPFAM" id="SSF52833">
    <property type="entry name" value="Thioredoxin-like"/>
    <property type="match status" value="1"/>
</dbReference>
<sequence length="230" mass="25757">MAKGDVQLLGSWASPYSNRVQMALNLKSIDFEFVEENYYNNKSERLLKANPVHKKIPVLIHDGKPVCESLVIIHYIDDVWNTNGPNILPSDPYDRAVARFWAAYIDDTWFPLFKELFKGGDETRATVLAKISEGVTLLEEAFAKCGKGKDFFGGDNIGYIDVVLGSYLGWVKVTQTVYSVKLLDETKAHGLAAWAERFISHEAAKDVVPDVQKLVQFFMMVRAATASSSD</sequence>
<dbReference type="InterPro" id="IPR004045">
    <property type="entry name" value="Glutathione_S-Trfase_N"/>
</dbReference>
<dbReference type="InterPro" id="IPR036249">
    <property type="entry name" value="Thioredoxin-like_sf"/>
</dbReference>
<comment type="catalytic activity">
    <reaction evidence="4 5">
        <text>RX + glutathione = an S-substituted glutathione + a halide anion + H(+)</text>
        <dbReference type="Rhea" id="RHEA:16437"/>
        <dbReference type="ChEBI" id="CHEBI:15378"/>
        <dbReference type="ChEBI" id="CHEBI:16042"/>
        <dbReference type="ChEBI" id="CHEBI:17792"/>
        <dbReference type="ChEBI" id="CHEBI:57925"/>
        <dbReference type="ChEBI" id="CHEBI:90779"/>
        <dbReference type="EC" id="2.5.1.18"/>
    </reaction>
</comment>
<dbReference type="InterPro" id="IPR040079">
    <property type="entry name" value="Glutathione_S-Trfase"/>
</dbReference>
<evidence type="ECO:0000256" key="2">
    <source>
        <dbReference type="ARBA" id="ARBA00022679"/>
    </source>
</evidence>
<dbReference type="AlphaFoldDB" id="A0A5A7PHC2"/>
<dbReference type="InterPro" id="IPR054416">
    <property type="entry name" value="GST_UstS-like_C"/>
</dbReference>
<comment type="similarity">
    <text evidence="3">Belongs to the GST superfamily. Tau family.</text>
</comment>
<dbReference type="PROSITE" id="PS50404">
    <property type="entry name" value="GST_NTER"/>
    <property type="match status" value="1"/>
</dbReference>
<keyword evidence="5" id="KW-0963">Cytoplasm</keyword>
<dbReference type="SFLD" id="SFLDG01152">
    <property type="entry name" value="Main.3:_Omega-_and_Tau-like"/>
    <property type="match status" value="1"/>
</dbReference>
<comment type="subcellular location">
    <subcellularLocation>
        <location evidence="5">Cytoplasm</location>
        <location evidence="5">Cytosol</location>
    </subcellularLocation>
</comment>
<dbReference type="GO" id="GO:0009407">
    <property type="term" value="P:toxin catabolic process"/>
    <property type="evidence" value="ECO:0007669"/>
    <property type="project" value="UniProtKB-ARBA"/>
</dbReference>
<keyword evidence="2 5" id="KW-0808">Transferase</keyword>
<evidence type="ECO:0000313" key="8">
    <source>
        <dbReference type="EMBL" id="GER32283.1"/>
    </source>
</evidence>
<dbReference type="SUPFAM" id="SSF47616">
    <property type="entry name" value="GST C-terminal domain-like"/>
    <property type="match status" value="1"/>
</dbReference>
<evidence type="ECO:0000256" key="5">
    <source>
        <dbReference type="RuleBase" id="RU369102"/>
    </source>
</evidence>
<keyword evidence="1" id="KW-0216">Detoxification</keyword>
<dbReference type="OrthoDB" id="4951845at2759"/>
<dbReference type="Pfam" id="PF22041">
    <property type="entry name" value="GST_C_7"/>
    <property type="match status" value="1"/>
</dbReference>
<feature type="domain" description="GST N-terminal" evidence="6">
    <location>
        <begin position="4"/>
        <end position="84"/>
    </location>
</feature>
<evidence type="ECO:0000259" key="6">
    <source>
        <dbReference type="PROSITE" id="PS50404"/>
    </source>
</evidence>
<protein>
    <recommendedName>
        <fullName evidence="5">Glutathione S-transferase</fullName>
        <ecNumber evidence="5">2.5.1.18</ecNumber>
    </recommendedName>
</protein>
<evidence type="ECO:0000313" key="9">
    <source>
        <dbReference type="Proteomes" id="UP000325081"/>
    </source>
</evidence>
<evidence type="ECO:0000256" key="4">
    <source>
        <dbReference type="ARBA" id="ARBA00047960"/>
    </source>
</evidence>
<dbReference type="EC" id="2.5.1.18" evidence="5"/>
<proteinExistence type="inferred from homology"/>
<dbReference type="GO" id="GO:0004364">
    <property type="term" value="F:glutathione transferase activity"/>
    <property type="evidence" value="ECO:0007669"/>
    <property type="project" value="UniProtKB-UniRule"/>
</dbReference>
<comment type="caution">
    <text evidence="8">The sequence shown here is derived from an EMBL/GenBank/DDBJ whole genome shotgun (WGS) entry which is preliminary data.</text>
</comment>
<dbReference type="CDD" id="cd03185">
    <property type="entry name" value="GST_C_Tau"/>
    <property type="match status" value="1"/>
</dbReference>
<dbReference type="Gene3D" id="1.20.1050.10">
    <property type="match status" value="1"/>
</dbReference>
<accession>A0A5A7PHC2</accession>
<dbReference type="FunFam" id="3.40.30.10:FF:000044">
    <property type="entry name" value="Glutathione S-transferase GSTU6"/>
    <property type="match status" value="1"/>
</dbReference>
<gene>
    <name evidence="8" type="ORF">STAS_08344</name>
</gene>
<evidence type="ECO:0000256" key="1">
    <source>
        <dbReference type="ARBA" id="ARBA00022575"/>
    </source>
</evidence>
<dbReference type="SFLD" id="SFLDS00019">
    <property type="entry name" value="Glutathione_Transferase_(cytos"/>
    <property type="match status" value="1"/>
</dbReference>
<dbReference type="PANTHER" id="PTHR11260:SF781">
    <property type="entry name" value="GLUTATHIONE S-TRANSFERASE U19"/>
    <property type="match status" value="1"/>
</dbReference>
<keyword evidence="9" id="KW-1185">Reference proteome</keyword>
<dbReference type="CDD" id="cd03058">
    <property type="entry name" value="GST_N_Tau"/>
    <property type="match status" value="1"/>
</dbReference>
<evidence type="ECO:0000259" key="7">
    <source>
        <dbReference type="PROSITE" id="PS50405"/>
    </source>
</evidence>
<feature type="domain" description="GST C-terminal" evidence="7">
    <location>
        <begin position="91"/>
        <end position="227"/>
    </location>
</feature>
<dbReference type="Pfam" id="PF02798">
    <property type="entry name" value="GST_N"/>
    <property type="match status" value="1"/>
</dbReference>
<dbReference type="Proteomes" id="UP000325081">
    <property type="component" value="Unassembled WGS sequence"/>
</dbReference>
<dbReference type="GO" id="GO:0005829">
    <property type="term" value="C:cytosol"/>
    <property type="evidence" value="ECO:0007669"/>
    <property type="project" value="UniProtKB-SubCell"/>
</dbReference>
<reference evidence="9" key="1">
    <citation type="journal article" date="2019" name="Curr. Biol.">
        <title>Genome Sequence of Striga asiatica Provides Insight into the Evolution of Plant Parasitism.</title>
        <authorList>
            <person name="Yoshida S."/>
            <person name="Kim S."/>
            <person name="Wafula E.K."/>
            <person name="Tanskanen J."/>
            <person name="Kim Y.M."/>
            <person name="Honaas L."/>
            <person name="Yang Z."/>
            <person name="Spallek T."/>
            <person name="Conn C.E."/>
            <person name="Ichihashi Y."/>
            <person name="Cheong K."/>
            <person name="Cui S."/>
            <person name="Der J.P."/>
            <person name="Gundlach H."/>
            <person name="Jiao Y."/>
            <person name="Hori C."/>
            <person name="Ishida J.K."/>
            <person name="Kasahara H."/>
            <person name="Kiba T."/>
            <person name="Kim M.S."/>
            <person name="Koo N."/>
            <person name="Laohavisit A."/>
            <person name="Lee Y.H."/>
            <person name="Lumba S."/>
            <person name="McCourt P."/>
            <person name="Mortimer J.C."/>
            <person name="Mutuku J.M."/>
            <person name="Nomura T."/>
            <person name="Sasaki-Sekimoto Y."/>
            <person name="Seto Y."/>
            <person name="Wang Y."/>
            <person name="Wakatake T."/>
            <person name="Sakakibara H."/>
            <person name="Demura T."/>
            <person name="Yamaguchi S."/>
            <person name="Yoneyama K."/>
            <person name="Manabe R.I."/>
            <person name="Nelson D.C."/>
            <person name="Schulman A.H."/>
            <person name="Timko M.P."/>
            <person name="dePamphilis C.W."/>
            <person name="Choi D."/>
            <person name="Shirasu K."/>
        </authorList>
    </citation>
    <scope>NUCLEOTIDE SEQUENCE [LARGE SCALE GENOMIC DNA]</scope>
    <source>
        <strain evidence="9">cv. UVA1</strain>
    </source>
</reference>
<dbReference type="Gene3D" id="3.40.30.10">
    <property type="entry name" value="Glutaredoxin"/>
    <property type="match status" value="1"/>
</dbReference>
<dbReference type="SFLD" id="SFLDG00358">
    <property type="entry name" value="Main_(cytGST)"/>
    <property type="match status" value="1"/>
</dbReference>